<evidence type="ECO:0000313" key="3">
    <source>
        <dbReference type="Ensembl" id="ENSPEMP00000005133.2"/>
    </source>
</evidence>
<evidence type="ECO:0000259" key="2">
    <source>
        <dbReference type="Pfam" id="PF15477"/>
    </source>
</evidence>
<feature type="compositionally biased region" description="Basic residues" evidence="1">
    <location>
        <begin position="205"/>
        <end position="217"/>
    </location>
</feature>
<accession>A0A6I9LNE2</accession>
<dbReference type="InterPro" id="IPR028124">
    <property type="entry name" value="SMAP_dom"/>
</dbReference>
<dbReference type="PANTHER" id="PTHR22426:SF1">
    <property type="entry name" value="LYSINE-RICH NUCLEOLAR PROTEIN 1"/>
    <property type="match status" value="1"/>
</dbReference>
<feature type="compositionally biased region" description="Polar residues" evidence="1">
    <location>
        <begin position="1"/>
        <end position="10"/>
    </location>
</feature>
<evidence type="ECO:0000256" key="1">
    <source>
        <dbReference type="SAM" id="MobiDB-lite"/>
    </source>
</evidence>
<feature type="compositionally biased region" description="Basic and acidic residues" evidence="1">
    <location>
        <begin position="195"/>
        <end position="204"/>
    </location>
</feature>
<dbReference type="OrthoDB" id="9451331at2759"/>
<feature type="compositionally biased region" description="Polar residues" evidence="1">
    <location>
        <begin position="86"/>
        <end position="97"/>
    </location>
</feature>
<dbReference type="Ensembl" id="ENSPEMT00000009069.2">
    <property type="protein sequence ID" value="ENSPEMP00000005133.2"/>
    <property type="gene ID" value="ENSPEMG00000007582.2"/>
</dbReference>
<dbReference type="AlphaFoldDB" id="A0A6I9LNE2"/>
<feature type="compositionally biased region" description="Basic residues" evidence="1">
    <location>
        <begin position="256"/>
        <end position="275"/>
    </location>
</feature>
<evidence type="ECO:0000313" key="4">
    <source>
        <dbReference type="Proteomes" id="UP000694547"/>
    </source>
</evidence>
<feature type="compositionally biased region" description="Polar residues" evidence="1">
    <location>
        <begin position="106"/>
        <end position="115"/>
    </location>
</feature>
<organism evidence="3 4">
    <name type="scientific">Peromyscus maniculatus bairdii</name>
    <name type="common">Prairie deer mouse</name>
    <dbReference type="NCBI Taxonomy" id="230844"/>
    <lineage>
        <taxon>Eukaryota</taxon>
        <taxon>Metazoa</taxon>
        <taxon>Chordata</taxon>
        <taxon>Craniata</taxon>
        <taxon>Vertebrata</taxon>
        <taxon>Euteleostomi</taxon>
        <taxon>Mammalia</taxon>
        <taxon>Eutheria</taxon>
        <taxon>Euarchontoglires</taxon>
        <taxon>Glires</taxon>
        <taxon>Rodentia</taxon>
        <taxon>Myomorpha</taxon>
        <taxon>Muroidea</taxon>
        <taxon>Cricetidae</taxon>
        <taxon>Neotominae</taxon>
        <taxon>Peromyscus</taxon>
    </lineage>
</organism>
<dbReference type="Proteomes" id="UP000694547">
    <property type="component" value="Chromosome 1"/>
</dbReference>
<feature type="region of interest" description="Disordered" evidence="1">
    <location>
        <begin position="442"/>
        <end position="467"/>
    </location>
</feature>
<sequence>MHAVSITTVGTGRPRPGRRRPSRGRARNAKMTSGSRRRGRSRGQAWPAGGPGMVTKTQRVDLGPQLPEKKKKKKKKKKVAAEVTDPETQYSVLNSNDYFVDGSPPRATSPSNNVGEGQVSEMPLGKRKKKKKSPSAHLRERLESEATGAGRKKSPSPKRQVREQSTECLSGEKKKKRRKSLPQATSQCSGLKTSLDPKHAEKVSKAGKKSKKHRKEKKVLNTEAFPPQDPWLCEAGDALHPCSEWAEAGEQAALGQKRKQGRSREHSMKKKKKKSHQEGDILPVHSKLSMENGLKKGSKKSVRSEALDYIPIDSPKASGKKGKPKKKVDQPDGEGLAARRKKKKRKESEVKEDPGQEEEEESDTDLEVVLEKKGNMDEACIDQVRRKALQEEIDRESGKTEASEPKKWTGTQFGQWDTAGFENEEQKLKFLKLMGGFKHLSPSFSRPPSMSSRSNMALDKKSSDTLQQNLQRDYDRAMSWKYNRGTGLGFSSEARKVFYIDRNASKSIKLQD</sequence>
<dbReference type="CTD" id="400506"/>
<dbReference type="RefSeq" id="XP_006985756.1">
    <property type="nucleotide sequence ID" value="XM_006985694.4"/>
</dbReference>
<feature type="domain" description="Small acidic protein-like" evidence="2">
    <location>
        <begin position="416"/>
        <end position="489"/>
    </location>
</feature>
<dbReference type="Pfam" id="PF15477">
    <property type="entry name" value="SMAP"/>
    <property type="match status" value="1"/>
</dbReference>
<feature type="compositionally biased region" description="Basic residues" evidence="1">
    <location>
        <begin position="15"/>
        <end position="28"/>
    </location>
</feature>
<feature type="compositionally biased region" description="Acidic residues" evidence="1">
    <location>
        <begin position="355"/>
        <end position="368"/>
    </location>
</feature>
<reference evidence="3 4" key="1">
    <citation type="submission" date="2018-10" db="EMBL/GenBank/DDBJ databases">
        <title>Improved assembly of the deer mouse Peromyscus maniculatus genome.</title>
        <authorList>
            <person name="Lassance J.-M."/>
            <person name="Hoekstra H.E."/>
        </authorList>
    </citation>
    <scope>NUCLEOTIDE SEQUENCE [LARGE SCALE GENOMIC DNA]</scope>
</reference>
<name>A0A6I9LNE2_PERMB</name>
<feature type="region of interest" description="Disordered" evidence="1">
    <location>
        <begin position="249"/>
        <end position="415"/>
    </location>
</feature>
<feature type="compositionally biased region" description="Low complexity" evidence="1">
    <location>
        <begin position="442"/>
        <end position="454"/>
    </location>
</feature>
<proteinExistence type="predicted"/>
<feature type="compositionally biased region" description="Basic residues" evidence="1">
    <location>
        <begin position="69"/>
        <end position="78"/>
    </location>
</feature>
<feature type="compositionally biased region" description="Basic residues" evidence="1">
    <location>
        <begin position="125"/>
        <end position="134"/>
    </location>
</feature>
<gene>
    <name evidence="3" type="primary">Knop1</name>
</gene>
<dbReference type="GeneTree" id="ENSGT00500000044955"/>
<feature type="region of interest" description="Disordered" evidence="1">
    <location>
        <begin position="1"/>
        <end position="233"/>
    </location>
</feature>
<reference evidence="3" key="2">
    <citation type="submission" date="2025-08" db="UniProtKB">
        <authorList>
            <consortium name="Ensembl"/>
        </authorList>
    </citation>
    <scope>IDENTIFICATION</scope>
</reference>
<dbReference type="GeneID" id="102916740"/>
<dbReference type="PANTHER" id="PTHR22426">
    <property type="entry name" value="ARGININE_SERINE-RICH COILED-COIL PROTEIN 2"/>
    <property type="match status" value="1"/>
</dbReference>
<keyword evidence="4" id="KW-1185">Reference proteome</keyword>
<reference evidence="3" key="3">
    <citation type="submission" date="2025-09" db="UniProtKB">
        <authorList>
            <consortium name="Ensembl"/>
        </authorList>
    </citation>
    <scope>IDENTIFICATION</scope>
</reference>
<protein>
    <recommendedName>
        <fullName evidence="2">Small acidic protein-like domain-containing protein</fullName>
    </recommendedName>
</protein>
<feature type="compositionally biased region" description="Basic and acidic residues" evidence="1">
    <location>
        <begin position="383"/>
        <end position="407"/>
    </location>
</feature>
<feature type="compositionally biased region" description="Polar residues" evidence="1">
    <location>
        <begin position="182"/>
        <end position="192"/>
    </location>
</feature>